<accession>A0ABQ2VJA7</accession>
<name>A0ABQ2VJA7_9ACTN</name>
<protein>
    <recommendedName>
        <fullName evidence="3">Transposase</fullName>
    </recommendedName>
</protein>
<sequence>MTRKLIDRSAWHHADGWRLYGVSGVRSNTIRATRPDVSVTEPLDVKGAQRTGAKFRGYANRLKGYVRGELRVGRPEPLPGRVAHATGRALSTRPGRLCGIDARG</sequence>
<organism evidence="1 2">
    <name type="scientific">Streptomyces albospinus</name>
    <dbReference type="NCBI Taxonomy" id="285515"/>
    <lineage>
        <taxon>Bacteria</taxon>
        <taxon>Bacillati</taxon>
        <taxon>Actinomycetota</taxon>
        <taxon>Actinomycetes</taxon>
        <taxon>Kitasatosporales</taxon>
        <taxon>Streptomycetaceae</taxon>
        <taxon>Streptomyces</taxon>
    </lineage>
</organism>
<evidence type="ECO:0008006" key="3">
    <source>
        <dbReference type="Google" id="ProtNLM"/>
    </source>
</evidence>
<proteinExistence type="predicted"/>
<reference evidence="2" key="1">
    <citation type="journal article" date="2019" name="Int. J. Syst. Evol. Microbiol.">
        <title>The Global Catalogue of Microorganisms (GCM) 10K type strain sequencing project: providing services to taxonomists for standard genome sequencing and annotation.</title>
        <authorList>
            <consortium name="The Broad Institute Genomics Platform"/>
            <consortium name="The Broad Institute Genome Sequencing Center for Infectious Disease"/>
            <person name="Wu L."/>
            <person name="Ma J."/>
        </authorList>
    </citation>
    <scope>NUCLEOTIDE SEQUENCE [LARGE SCALE GENOMIC DNA]</scope>
    <source>
        <strain evidence="2">JCM 3399</strain>
    </source>
</reference>
<gene>
    <name evidence="1" type="ORF">GCM10010211_59240</name>
</gene>
<dbReference type="Proteomes" id="UP000654471">
    <property type="component" value="Unassembled WGS sequence"/>
</dbReference>
<comment type="caution">
    <text evidence="1">The sequence shown here is derived from an EMBL/GenBank/DDBJ whole genome shotgun (WGS) entry which is preliminary data.</text>
</comment>
<keyword evidence="2" id="KW-1185">Reference proteome</keyword>
<evidence type="ECO:0000313" key="1">
    <source>
        <dbReference type="EMBL" id="GGU85309.1"/>
    </source>
</evidence>
<dbReference type="EMBL" id="BMRP01000026">
    <property type="protein sequence ID" value="GGU85309.1"/>
    <property type="molecule type" value="Genomic_DNA"/>
</dbReference>
<evidence type="ECO:0000313" key="2">
    <source>
        <dbReference type="Proteomes" id="UP000654471"/>
    </source>
</evidence>